<dbReference type="PANTHER" id="PTHR12129:SF15">
    <property type="entry name" value="URONYL 2-SULFOTRANSFERASE"/>
    <property type="match status" value="1"/>
</dbReference>
<evidence type="ECO:0000256" key="2">
    <source>
        <dbReference type="ARBA" id="ARBA00010569"/>
    </source>
</evidence>
<keyword evidence="5" id="KW-0735">Signal-anchor</keyword>
<feature type="transmembrane region" description="Helical" evidence="11">
    <location>
        <begin position="17"/>
        <end position="35"/>
    </location>
</feature>
<organism evidence="12 13">
    <name type="scientific">Porites lobata</name>
    <dbReference type="NCBI Taxonomy" id="104759"/>
    <lineage>
        <taxon>Eukaryota</taxon>
        <taxon>Metazoa</taxon>
        <taxon>Cnidaria</taxon>
        <taxon>Anthozoa</taxon>
        <taxon>Hexacorallia</taxon>
        <taxon>Scleractinia</taxon>
        <taxon>Fungiina</taxon>
        <taxon>Poritidae</taxon>
        <taxon>Porites</taxon>
    </lineage>
</organism>
<evidence type="ECO:0000256" key="10">
    <source>
        <dbReference type="SAM" id="MobiDB-lite"/>
    </source>
</evidence>
<feature type="compositionally biased region" description="Polar residues" evidence="10">
    <location>
        <begin position="284"/>
        <end position="295"/>
    </location>
</feature>
<keyword evidence="9" id="KW-0325">Glycoprotein</keyword>
<feature type="region of interest" description="Disordered" evidence="10">
    <location>
        <begin position="272"/>
        <end position="298"/>
    </location>
</feature>
<keyword evidence="6 11" id="KW-1133">Transmembrane helix</keyword>
<dbReference type="EMBL" id="CALNXK010000051">
    <property type="protein sequence ID" value="CAH3132657.1"/>
    <property type="molecule type" value="Genomic_DNA"/>
</dbReference>
<gene>
    <name evidence="12" type="ORF">PLOB_00036054</name>
</gene>
<evidence type="ECO:0000313" key="12">
    <source>
        <dbReference type="EMBL" id="CAH3132657.1"/>
    </source>
</evidence>
<evidence type="ECO:0000256" key="7">
    <source>
        <dbReference type="ARBA" id="ARBA00023034"/>
    </source>
</evidence>
<comment type="caution">
    <text evidence="12">The sequence shown here is derived from an EMBL/GenBank/DDBJ whole genome shotgun (WGS) entry which is preliminary data.</text>
</comment>
<name>A0ABN8P739_9CNID</name>
<evidence type="ECO:0000256" key="5">
    <source>
        <dbReference type="ARBA" id="ARBA00022968"/>
    </source>
</evidence>
<evidence type="ECO:0000256" key="4">
    <source>
        <dbReference type="ARBA" id="ARBA00022692"/>
    </source>
</evidence>
<dbReference type="InterPro" id="IPR027417">
    <property type="entry name" value="P-loop_NTPase"/>
</dbReference>
<proteinExistence type="inferred from homology"/>
<comment type="subcellular location">
    <subcellularLocation>
        <location evidence="1">Golgi apparatus membrane</location>
        <topology evidence="1">Single-pass type II membrane protein</topology>
    </subcellularLocation>
</comment>
<sequence length="1020" mass="117669">MVYFVSAKTTNDSTRNFTFSCFVKVNLYVRGYRVFMFTKQKRQRRKIMLPSTKRNLVLGIFLVIVTLVVLYSYCNGSSVCYTFPFFSGLERDRLVKPEVVVTSVIVQTKRPFDVGRFSEKSQGKHGESNVKQSEQFIEEFHINDEKKTKNETKEAEKLYFDHNKTFVIQEERRNNKTQAKTTSERQTHLLPPSDIVGKVAEEILRKANVSEKEANRELIRVEKVDEIVDNERHRQENALLRKVKESRRAGGSKAEKKLVRVERVDLTDEEEEEYKYQSEKGVTGSHNTSVESAATRSRRKEFITEPKYENLELAHARRLGILNATSNIPSLQIEKNKTRNFSTNTAAANELLSTPPPFFANFLNITAREREMFVLLHNFTKESKPHEPLDGRENKIVLHENGAEKENLTVIGDMNTSSAHVQNVDVREKRNLGEASLLDTLVAKLLNISSERQTIPREPNMSEIPDESLNLTAILAKITGKGLETKYRDTPVSDNVSDNTALLVKFLKEGSRYRLRMPHNVTAGKLDDDSSQIATKLQSYKKESKESSFDLKNVLLDLTKKMKLNFRSNLSEMAKDKDHKADLEMLKLLLHRNDSHDLGTFNLSKVLKEIASNSLKNILAALQPTKVKRDREDDDLETSGTQSDVEIFRPTPDELESSTKEHSPSDGNKQPSSTHALLNTTSSLTSFGEESRKKGLSFISGRGAEEFENETSEKRFPACLYFHYSQGSDDKKNQIVPSKPKKQRERLKRATNGLLKFDKVGCQELDPKVLLYNRIFKTGSSTTESIIINSSLAMNYGYKIGTTEDWYDKGESGPYPGLIIRKANKKLLKRPRMAFVAHFYFRSNLNLPQAHTYINQVRDPIRRLVSHYHYMRSTNRPTDRIKEFLNSGERNESLKQCFRRQHKGCRNNVMTRFFCGRHSYCLRGNWRALQKAKHNIKRYYAAVGLLEHYEVYLQILYRRLPKFFHEVSSYDIGKYNPSYRFDNVPKDLIIEITKANWADARLYSFVKKRFWQQAKVCGFK</sequence>
<evidence type="ECO:0000256" key="11">
    <source>
        <dbReference type="SAM" id="Phobius"/>
    </source>
</evidence>
<accession>A0ABN8P739</accession>
<dbReference type="PANTHER" id="PTHR12129">
    <property type="entry name" value="HEPARAN SULFATE 2-O-SULFOTRANSFERASE"/>
    <property type="match status" value="1"/>
</dbReference>
<keyword evidence="8 11" id="KW-0472">Membrane</keyword>
<evidence type="ECO:0000256" key="6">
    <source>
        <dbReference type="ARBA" id="ARBA00022989"/>
    </source>
</evidence>
<feature type="region of interest" description="Disordered" evidence="10">
    <location>
        <begin position="626"/>
        <end position="676"/>
    </location>
</feature>
<evidence type="ECO:0000256" key="3">
    <source>
        <dbReference type="ARBA" id="ARBA00022679"/>
    </source>
</evidence>
<keyword evidence="3" id="KW-0808">Transferase</keyword>
<evidence type="ECO:0000256" key="8">
    <source>
        <dbReference type="ARBA" id="ARBA00023136"/>
    </source>
</evidence>
<protein>
    <submittedName>
        <fullName evidence="12">Uncharacterized protein</fullName>
    </submittedName>
</protein>
<dbReference type="Proteomes" id="UP001159405">
    <property type="component" value="Unassembled WGS sequence"/>
</dbReference>
<feature type="compositionally biased region" description="Polar residues" evidence="10">
    <location>
        <begin position="665"/>
        <end position="676"/>
    </location>
</feature>
<dbReference type="Gene3D" id="3.40.50.300">
    <property type="entry name" value="P-loop containing nucleotide triphosphate hydrolases"/>
    <property type="match status" value="1"/>
</dbReference>
<evidence type="ECO:0000256" key="9">
    <source>
        <dbReference type="ARBA" id="ARBA00023180"/>
    </source>
</evidence>
<comment type="similarity">
    <text evidence="2">Belongs to the sulfotransferase 3 family.</text>
</comment>
<reference evidence="12 13" key="1">
    <citation type="submission" date="2022-05" db="EMBL/GenBank/DDBJ databases">
        <authorList>
            <consortium name="Genoscope - CEA"/>
            <person name="William W."/>
        </authorList>
    </citation>
    <scope>NUCLEOTIDE SEQUENCE [LARGE SCALE GENOMIC DNA]</scope>
</reference>
<feature type="transmembrane region" description="Helical" evidence="11">
    <location>
        <begin position="56"/>
        <end position="73"/>
    </location>
</feature>
<evidence type="ECO:0000256" key="1">
    <source>
        <dbReference type="ARBA" id="ARBA00004323"/>
    </source>
</evidence>
<evidence type="ECO:0000313" key="13">
    <source>
        <dbReference type="Proteomes" id="UP001159405"/>
    </source>
</evidence>
<dbReference type="InterPro" id="IPR005331">
    <property type="entry name" value="Sulfotransferase"/>
</dbReference>
<dbReference type="Pfam" id="PF03567">
    <property type="entry name" value="Sulfotransfer_2"/>
    <property type="match status" value="1"/>
</dbReference>
<dbReference type="SUPFAM" id="SSF52540">
    <property type="entry name" value="P-loop containing nucleoside triphosphate hydrolases"/>
    <property type="match status" value="1"/>
</dbReference>
<dbReference type="InterPro" id="IPR007734">
    <property type="entry name" value="Heparan_SO4_2-O-STrfase"/>
</dbReference>
<keyword evidence="13" id="KW-1185">Reference proteome</keyword>
<keyword evidence="7" id="KW-0333">Golgi apparatus</keyword>
<keyword evidence="4 11" id="KW-0812">Transmembrane</keyword>